<dbReference type="Gene3D" id="3.10.450.620">
    <property type="entry name" value="JHP933, nucleotidyltransferase-like core domain"/>
    <property type="match status" value="1"/>
</dbReference>
<dbReference type="EMBL" id="FMKA01000043">
    <property type="protein sequence ID" value="SCP99495.1"/>
    <property type="molecule type" value="Genomic_DNA"/>
</dbReference>
<dbReference type="AlphaFoldDB" id="A0A1D3TYI8"/>
<dbReference type="Proteomes" id="UP000199315">
    <property type="component" value="Unassembled WGS sequence"/>
</dbReference>
<keyword evidence="2" id="KW-1185">Reference proteome</keyword>
<reference evidence="1 2" key="1">
    <citation type="submission" date="2016-09" db="EMBL/GenBank/DDBJ databases">
        <authorList>
            <person name="Capua I."/>
            <person name="De Benedictis P."/>
            <person name="Joannis T."/>
            <person name="Lombin L.H."/>
            <person name="Cattoli G."/>
        </authorList>
    </citation>
    <scope>NUCLEOTIDE SEQUENCE [LARGE SCALE GENOMIC DNA]</scope>
    <source>
        <strain evidence="1 2">GluBS11</strain>
    </source>
</reference>
<dbReference type="Pfam" id="PF08843">
    <property type="entry name" value="AbiEii"/>
    <property type="match status" value="1"/>
</dbReference>
<accession>A0A1D3TYI8</accession>
<gene>
    <name evidence="1" type="ORF">SAMN05421730_104315</name>
</gene>
<dbReference type="STRING" id="1619234.SAMN05421730_104315"/>
<keyword evidence="1" id="KW-0808">Transferase</keyword>
<dbReference type="RefSeq" id="WP_091236835.1">
    <property type="nucleotide sequence ID" value="NZ_FMKA01000043.1"/>
</dbReference>
<proteinExistence type="predicted"/>
<evidence type="ECO:0000313" key="1">
    <source>
        <dbReference type="EMBL" id="SCP99495.1"/>
    </source>
</evidence>
<sequence>MDKVAKLSKEELEELFRNTAKKMKMPPAIIEKDFWVCYMLDYLFHRCKWSKSFAFKGGTSLSKAYNLIERFSEDIDLILDWRLIGYELEEPWLERSNTQQDLFNEKANENAAIFLEKEFIPELMNDIGEELGTDIKFYINPKDKQTVDFVYPQIFDNPSILQEIRLEIGALAAWTPAKDVLITSYAAEQYPQLFDKPSTSVCTVTAERTFWEKITILHKEANRVSGDLPTRYSRHYYDLYCMSQTEVKENAFIDIDLLKRVVEFKI</sequence>
<dbReference type="OrthoDB" id="9780929at2"/>
<dbReference type="GO" id="GO:0016740">
    <property type="term" value="F:transferase activity"/>
    <property type="evidence" value="ECO:0007669"/>
    <property type="project" value="UniProtKB-KW"/>
</dbReference>
<name>A0A1D3TYI8_9FIRM</name>
<protein>
    <submittedName>
        <fullName evidence="1">Nucleotidyl transferase AbiEii toxin, Type IV TA system</fullName>
    </submittedName>
</protein>
<organism evidence="1 2">
    <name type="scientific">Anaerobium acetethylicum</name>
    <dbReference type="NCBI Taxonomy" id="1619234"/>
    <lineage>
        <taxon>Bacteria</taxon>
        <taxon>Bacillati</taxon>
        <taxon>Bacillota</taxon>
        <taxon>Clostridia</taxon>
        <taxon>Lachnospirales</taxon>
        <taxon>Lachnospiraceae</taxon>
        <taxon>Anaerobium</taxon>
    </lineage>
</organism>
<dbReference type="InterPro" id="IPR014942">
    <property type="entry name" value="AbiEii"/>
</dbReference>
<evidence type="ECO:0000313" key="2">
    <source>
        <dbReference type="Proteomes" id="UP000199315"/>
    </source>
</evidence>